<dbReference type="SUPFAM" id="SSF55144">
    <property type="entry name" value="LigT-like"/>
    <property type="match status" value="1"/>
</dbReference>
<proteinExistence type="inferred from homology"/>
<gene>
    <name evidence="2" type="ORF">MGWOODY_Smn710</name>
</gene>
<keyword evidence="2" id="KW-0436">Ligase</keyword>
<dbReference type="NCBIfam" id="TIGR02258">
    <property type="entry name" value="2_5_ligase"/>
    <property type="match status" value="1"/>
</dbReference>
<dbReference type="InterPro" id="IPR009097">
    <property type="entry name" value="Cyclic_Pdiesterase"/>
</dbReference>
<dbReference type="Pfam" id="PF13563">
    <property type="entry name" value="2_5_RNA_ligase2"/>
    <property type="match status" value="1"/>
</dbReference>
<dbReference type="PANTHER" id="PTHR35561:SF1">
    <property type="entry name" value="RNA 2',3'-CYCLIC PHOSPHODIESTERASE"/>
    <property type="match status" value="1"/>
</dbReference>
<dbReference type="Gene3D" id="3.90.1140.10">
    <property type="entry name" value="Cyclic phosphodiesterase"/>
    <property type="match status" value="1"/>
</dbReference>
<dbReference type="EMBL" id="CZQE01000311">
    <property type="protein sequence ID" value="CUS45887.1"/>
    <property type="molecule type" value="Genomic_DNA"/>
</dbReference>
<name>A0A160TNK2_9ZZZZ</name>
<accession>A0A160TNK2</accession>
<protein>
    <submittedName>
        <fullName evidence="2">2'-5' RNA ligase</fullName>
    </submittedName>
</protein>
<dbReference type="AlphaFoldDB" id="A0A160TNK2"/>
<keyword evidence="1" id="KW-0378">Hydrolase</keyword>
<reference evidence="2" key="1">
    <citation type="submission" date="2015-10" db="EMBL/GenBank/DDBJ databases">
        <authorList>
            <person name="Gilbert D.G."/>
        </authorList>
    </citation>
    <scope>NUCLEOTIDE SEQUENCE</scope>
</reference>
<evidence type="ECO:0000256" key="1">
    <source>
        <dbReference type="ARBA" id="ARBA00022801"/>
    </source>
</evidence>
<evidence type="ECO:0000313" key="2">
    <source>
        <dbReference type="EMBL" id="CUS45887.1"/>
    </source>
</evidence>
<dbReference type="InterPro" id="IPR004175">
    <property type="entry name" value="RNA_CPDase"/>
</dbReference>
<dbReference type="GO" id="GO:0008664">
    <property type="term" value="F:RNA 2',3'-cyclic 3'-phosphodiesterase activity"/>
    <property type="evidence" value="ECO:0007669"/>
    <property type="project" value="InterPro"/>
</dbReference>
<dbReference type="GO" id="GO:0016874">
    <property type="term" value="F:ligase activity"/>
    <property type="evidence" value="ECO:0007669"/>
    <property type="project" value="UniProtKB-KW"/>
</dbReference>
<organism evidence="2">
    <name type="scientific">hydrothermal vent metagenome</name>
    <dbReference type="NCBI Taxonomy" id="652676"/>
    <lineage>
        <taxon>unclassified sequences</taxon>
        <taxon>metagenomes</taxon>
        <taxon>ecological metagenomes</taxon>
    </lineage>
</organism>
<dbReference type="HAMAP" id="MF_01940">
    <property type="entry name" value="RNA_CPDase"/>
    <property type="match status" value="1"/>
</dbReference>
<dbReference type="PANTHER" id="PTHR35561">
    <property type="entry name" value="RNA 2',3'-CYCLIC PHOSPHODIESTERASE"/>
    <property type="match status" value="1"/>
</dbReference>
<dbReference type="GO" id="GO:0004113">
    <property type="term" value="F:2',3'-cyclic-nucleotide 3'-phosphodiesterase activity"/>
    <property type="evidence" value="ECO:0007669"/>
    <property type="project" value="InterPro"/>
</dbReference>
<sequence>MHRLFVALRPPPAIRAALAATMDGVPQARWQDDDQLHLTVRYIGAVDGRTAEDIVLALGQVHAPPVEVALSGVGAFDKKNRIDALWAGVAPHDALAALHRKIDHALVRLGLAPEGRAYLPHVTLARISRGAGFGPEIERWQAAHAGLASQPFTIEHMTLFESHLGGEGARYDVVERWRLD</sequence>